<reference evidence="8 9" key="1">
    <citation type="submission" date="2019-02" db="EMBL/GenBank/DDBJ databases">
        <title>Deep-cultivation of Planctomycetes and their phenomic and genomic characterization uncovers novel biology.</title>
        <authorList>
            <person name="Wiegand S."/>
            <person name="Jogler M."/>
            <person name="Boedeker C."/>
            <person name="Pinto D."/>
            <person name="Vollmers J."/>
            <person name="Rivas-Marin E."/>
            <person name="Kohn T."/>
            <person name="Peeters S.H."/>
            <person name="Heuer A."/>
            <person name="Rast P."/>
            <person name="Oberbeckmann S."/>
            <person name="Bunk B."/>
            <person name="Jeske O."/>
            <person name="Meyerdierks A."/>
            <person name="Storesund J.E."/>
            <person name="Kallscheuer N."/>
            <person name="Luecker S."/>
            <person name="Lage O.M."/>
            <person name="Pohl T."/>
            <person name="Merkel B.J."/>
            <person name="Hornburger P."/>
            <person name="Mueller R.-W."/>
            <person name="Bruemmer F."/>
            <person name="Labrenz M."/>
            <person name="Spormann A.M."/>
            <person name="Op den Camp H."/>
            <person name="Overmann J."/>
            <person name="Amann R."/>
            <person name="Jetten M.S.M."/>
            <person name="Mascher T."/>
            <person name="Medema M.H."/>
            <person name="Devos D.P."/>
            <person name="Kaster A.-K."/>
            <person name="Ovreas L."/>
            <person name="Rohde M."/>
            <person name="Galperin M.Y."/>
            <person name="Jogler C."/>
        </authorList>
    </citation>
    <scope>NUCLEOTIDE SEQUENCE [LARGE SCALE GENOMIC DNA]</scope>
    <source>
        <strain evidence="8 9">Spb1</strain>
    </source>
</reference>
<dbReference type="GO" id="GO:0009055">
    <property type="term" value="F:electron transfer activity"/>
    <property type="evidence" value="ECO:0007669"/>
    <property type="project" value="InterPro"/>
</dbReference>
<dbReference type="Gene3D" id="1.10.760.10">
    <property type="entry name" value="Cytochrome c-like domain"/>
    <property type="match status" value="1"/>
</dbReference>
<evidence type="ECO:0000256" key="3">
    <source>
        <dbReference type="ARBA" id="ARBA00023004"/>
    </source>
</evidence>
<evidence type="ECO:0000256" key="4">
    <source>
        <dbReference type="PROSITE-ProRule" id="PRU00433"/>
    </source>
</evidence>
<evidence type="ECO:0000256" key="2">
    <source>
        <dbReference type="ARBA" id="ARBA00022723"/>
    </source>
</evidence>
<dbReference type="SUPFAM" id="SSF46626">
    <property type="entry name" value="Cytochrome c"/>
    <property type="match status" value="1"/>
</dbReference>
<feature type="domain" description="Cytochrome c" evidence="7">
    <location>
        <begin position="363"/>
        <end position="455"/>
    </location>
</feature>
<organism evidence="8 9">
    <name type="scientific">Planctopirus ephydatiae</name>
    <dbReference type="NCBI Taxonomy" id="2528019"/>
    <lineage>
        <taxon>Bacteria</taxon>
        <taxon>Pseudomonadati</taxon>
        <taxon>Planctomycetota</taxon>
        <taxon>Planctomycetia</taxon>
        <taxon>Planctomycetales</taxon>
        <taxon>Planctomycetaceae</taxon>
        <taxon>Planctopirus</taxon>
    </lineage>
</organism>
<dbReference type="GO" id="GO:0020037">
    <property type="term" value="F:heme binding"/>
    <property type="evidence" value="ECO:0007669"/>
    <property type="project" value="InterPro"/>
</dbReference>
<feature type="region of interest" description="Disordered" evidence="5">
    <location>
        <begin position="1"/>
        <end position="34"/>
    </location>
</feature>
<dbReference type="EMBL" id="CP036299">
    <property type="protein sequence ID" value="QDV28685.1"/>
    <property type="molecule type" value="Genomic_DNA"/>
</dbReference>
<feature type="compositionally biased region" description="Low complexity" evidence="5">
    <location>
        <begin position="25"/>
        <end position="34"/>
    </location>
</feature>
<dbReference type="AlphaFoldDB" id="A0A518GJB3"/>
<evidence type="ECO:0000256" key="5">
    <source>
        <dbReference type="SAM" id="MobiDB-lite"/>
    </source>
</evidence>
<feature type="transmembrane region" description="Helical" evidence="6">
    <location>
        <begin position="92"/>
        <end position="113"/>
    </location>
</feature>
<dbReference type="Proteomes" id="UP000315349">
    <property type="component" value="Chromosome"/>
</dbReference>
<dbReference type="InterPro" id="IPR021776">
    <property type="entry name" value="ActD"/>
</dbReference>
<evidence type="ECO:0000256" key="1">
    <source>
        <dbReference type="ARBA" id="ARBA00022617"/>
    </source>
</evidence>
<dbReference type="InterPro" id="IPR009056">
    <property type="entry name" value="Cyt_c-like_dom"/>
</dbReference>
<sequence>MADHSHSETNPVTSTPHDEASPGTAEAAVRGVAPAADPKQPVAYVLAEYSTPEALVKAARQVYQQGYTKFDAHSPFPIHGIDDAMGIKFTHLPWFTFFAGGLGIITATLLIYYTNKEWYPYLISGKPLFSIPSAAPVMFELMVLFAAITTLLGMLALNRLPLFTHPLFQSTRFQRVTNDKFFLSIDARDPKYKSEKTIQLLTGLGAEYVETCHKEASAPLPWAFRTAVFLGLLLAMVPVSMVAWKRSTYSREPRIRVIFDMVSQPKKKTQTTSTLWQDGRAMRPWVEGTIAKGELKADDAFYRGLKPGGLNAVAATTVSMTNLVANQDGAAAAAATPGAPATPPDPLDKLPWIEDFPLEVTPELMKRGQERYNIYCATCHGLGGVGNGLVTIRAIELAEGTWVPPVTFHSEGLRKQPIGRMFHSISNGVRKMPGYGDQIPERDRWAILLYVRALQKSKFAPLSDVPPEKVNQLTDVAP</sequence>
<dbReference type="Pfam" id="PF11821">
    <property type="entry name" value="ActD"/>
    <property type="match status" value="1"/>
</dbReference>
<gene>
    <name evidence="8" type="ORF">Spb1_05500</name>
</gene>
<accession>A0A518GJB3</accession>
<dbReference type="Pfam" id="PF13442">
    <property type="entry name" value="Cytochrome_CBB3"/>
    <property type="match status" value="1"/>
</dbReference>
<dbReference type="PANTHER" id="PTHR40394:SF2">
    <property type="entry name" value="QUINOL:CYTOCHROME C OXIDOREDUCTASE MEMBRANE PROTEIN"/>
    <property type="match status" value="1"/>
</dbReference>
<evidence type="ECO:0000313" key="8">
    <source>
        <dbReference type="EMBL" id="QDV28685.1"/>
    </source>
</evidence>
<keyword evidence="6" id="KW-1133">Transmembrane helix</keyword>
<feature type="transmembrane region" description="Helical" evidence="6">
    <location>
        <begin position="134"/>
        <end position="157"/>
    </location>
</feature>
<name>A0A518GJB3_9PLAN</name>
<dbReference type="OrthoDB" id="9773456at2"/>
<dbReference type="GO" id="GO:0046872">
    <property type="term" value="F:metal ion binding"/>
    <property type="evidence" value="ECO:0007669"/>
    <property type="project" value="UniProtKB-KW"/>
</dbReference>
<keyword evidence="9" id="KW-1185">Reference proteome</keyword>
<keyword evidence="3 4" id="KW-0408">Iron</keyword>
<proteinExistence type="predicted"/>
<keyword evidence="6" id="KW-0472">Membrane</keyword>
<dbReference type="KEGG" id="peh:Spb1_05500"/>
<dbReference type="PANTHER" id="PTHR40394">
    <property type="entry name" value="LIPOPROTEIN-RELATED"/>
    <property type="match status" value="1"/>
</dbReference>
<keyword evidence="6" id="KW-0812">Transmembrane</keyword>
<evidence type="ECO:0000259" key="7">
    <source>
        <dbReference type="PROSITE" id="PS51007"/>
    </source>
</evidence>
<protein>
    <recommendedName>
        <fullName evidence="7">Cytochrome c domain-containing protein</fullName>
    </recommendedName>
</protein>
<dbReference type="InterPro" id="IPR036909">
    <property type="entry name" value="Cyt_c-like_dom_sf"/>
</dbReference>
<dbReference type="PROSITE" id="PS51007">
    <property type="entry name" value="CYTC"/>
    <property type="match status" value="1"/>
</dbReference>
<evidence type="ECO:0000256" key="6">
    <source>
        <dbReference type="SAM" id="Phobius"/>
    </source>
</evidence>
<keyword evidence="1 4" id="KW-0349">Heme</keyword>
<evidence type="ECO:0000313" key="9">
    <source>
        <dbReference type="Proteomes" id="UP000315349"/>
    </source>
</evidence>
<keyword evidence="2 4" id="KW-0479">Metal-binding</keyword>
<feature type="transmembrane region" description="Helical" evidence="6">
    <location>
        <begin position="222"/>
        <end position="244"/>
    </location>
</feature>